<feature type="compositionally biased region" description="Low complexity" evidence="1">
    <location>
        <begin position="31"/>
        <end position="40"/>
    </location>
</feature>
<accession>A0A1Y2BRX5</accession>
<gene>
    <name evidence="2" type="ORF">BCR33DRAFT_769824</name>
</gene>
<protein>
    <submittedName>
        <fullName evidence="2">Uncharacterized protein</fullName>
    </submittedName>
</protein>
<reference evidence="2 3" key="1">
    <citation type="submission" date="2016-07" db="EMBL/GenBank/DDBJ databases">
        <title>Pervasive Adenine N6-methylation of Active Genes in Fungi.</title>
        <authorList>
            <consortium name="DOE Joint Genome Institute"/>
            <person name="Mondo S.J."/>
            <person name="Dannebaum R.O."/>
            <person name="Kuo R.C."/>
            <person name="Labutti K."/>
            <person name="Haridas S."/>
            <person name="Kuo A."/>
            <person name="Salamov A."/>
            <person name="Ahrendt S.R."/>
            <person name="Lipzen A."/>
            <person name="Sullivan W."/>
            <person name="Andreopoulos W.B."/>
            <person name="Clum A."/>
            <person name="Lindquist E."/>
            <person name="Daum C."/>
            <person name="Ramamoorthy G.K."/>
            <person name="Gryganskyi A."/>
            <person name="Culley D."/>
            <person name="Magnuson J.K."/>
            <person name="James T.Y."/>
            <person name="O'Malley M.A."/>
            <person name="Stajich J.E."/>
            <person name="Spatafora J.W."/>
            <person name="Visel A."/>
            <person name="Grigoriev I.V."/>
        </authorList>
    </citation>
    <scope>NUCLEOTIDE SEQUENCE [LARGE SCALE GENOMIC DNA]</scope>
    <source>
        <strain evidence="2 3">JEL800</strain>
    </source>
</reference>
<dbReference type="Proteomes" id="UP000193642">
    <property type="component" value="Unassembled WGS sequence"/>
</dbReference>
<evidence type="ECO:0000313" key="2">
    <source>
        <dbReference type="EMBL" id="ORY37473.1"/>
    </source>
</evidence>
<dbReference type="AlphaFoldDB" id="A0A1Y2BRX5"/>
<organism evidence="2 3">
    <name type="scientific">Rhizoclosmatium globosum</name>
    <dbReference type="NCBI Taxonomy" id="329046"/>
    <lineage>
        <taxon>Eukaryota</taxon>
        <taxon>Fungi</taxon>
        <taxon>Fungi incertae sedis</taxon>
        <taxon>Chytridiomycota</taxon>
        <taxon>Chytridiomycota incertae sedis</taxon>
        <taxon>Chytridiomycetes</taxon>
        <taxon>Chytridiales</taxon>
        <taxon>Chytriomycetaceae</taxon>
        <taxon>Rhizoclosmatium</taxon>
    </lineage>
</organism>
<comment type="caution">
    <text evidence="2">The sequence shown here is derived from an EMBL/GenBank/DDBJ whole genome shotgun (WGS) entry which is preliminary data.</text>
</comment>
<dbReference type="OrthoDB" id="2409325at2759"/>
<proteinExistence type="predicted"/>
<sequence length="347" mass="36055">MTDTTTAQTSAPAPAPTQTLNAAQRRRQKKAAALAGAAAQAATSANGAGDEAGSNPDSLDVAAAADAAQTPLVAVASSISNSNSNSTSTSAANAANAAADAALAAASHCRGVAETVAKRLRNLQRRLAKLETYEALPVKDLEKDQIEAIARKGEVAATIKELEEVAKALTLAEAEEVKDTKEKLRLAKMTEDLKVATSVMEAQNVARENLRKSMELSFALSTLLPNISVINVRLTDAQYGALSDLRALVLGSFPINDSKSFFESADHVVSQYLSASASEFSRGVTYAELNTLIQSIVSPPPVPKFGLLASVVENGAVGSVGQQQQQQGLGARSSTPTTGRAISFFAE</sequence>
<feature type="region of interest" description="Disordered" evidence="1">
    <location>
        <begin position="1"/>
        <end position="40"/>
    </location>
</feature>
<dbReference type="EMBL" id="MCGO01000050">
    <property type="protein sequence ID" value="ORY37473.1"/>
    <property type="molecule type" value="Genomic_DNA"/>
</dbReference>
<keyword evidence="3" id="KW-1185">Reference proteome</keyword>
<evidence type="ECO:0000256" key="1">
    <source>
        <dbReference type="SAM" id="MobiDB-lite"/>
    </source>
</evidence>
<evidence type="ECO:0000313" key="3">
    <source>
        <dbReference type="Proteomes" id="UP000193642"/>
    </source>
</evidence>
<name>A0A1Y2BRX5_9FUNG</name>
<dbReference type="STRING" id="329046.A0A1Y2BRX5"/>
<feature type="compositionally biased region" description="Low complexity" evidence="1">
    <location>
        <begin position="1"/>
        <end position="23"/>
    </location>
</feature>